<dbReference type="Proteomes" id="UP000011740">
    <property type="component" value="Unassembled WGS sequence"/>
</dbReference>
<gene>
    <name evidence="1" type="ORF">H340_01259</name>
</gene>
<dbReference type="STRING" id="1223523.H340_01259"/>
<evidence type="ECO:0000313" key="1">
    <source>
        <dbReference type="EMBL" id="EMF02432.1"/>
    </source>
</evidence>
<proteinExistence type="predicted"/>
<accession>M3CEE3</accession>
<sequence>MKGRPPNPRRIRHGVRVKYKSYRWTFDGVVIGAVYSDNPMKKDHITAVVIQPERYGLKRHTFEEECKDMEIVPIERVRIRRD</sequence>
<dbReference type="AlphaFoldDB" id="M3CEE3"/>
<reference evidence="1 2" key="1">
    <citation type="journal article" date="2013" name="Genome Announc.">
        <title>Whole-Genome Shotgun Assembly and Analysis of the Genome of Streptomyces mobaraensis DSM 40847, a Strain for Industrial Production of Microbial Transglutaminase.</title>
        <authorList>
            <person name="Yang H."/>
            <person name="He T."/>
            <person name="Wu W."/>
            <person name="Zhu W."/>
            <person name="Lu B."/>
            <person name="Sun W."/>
        </authorList>
    </citation>
    <scope>NUCLEOTIDE SEQUENCE [LARGE SCALE GENOMIC DNA]</scope>
    <source>
        <strain evidence="1 2">DSM 40847</strain>
    </source>
</reference>
<dbReference type="PATRIC" id="fig|1223523.3.peg.256"/>
<name>M3CEE3_STRM1</name>
<evidence type="ECO:0000313" key="2">
    <source>
        <dbReference type="Proteomes" id="UP000011740"/>
    </source>
</evidence>
<comment type="caution">
    <text evidence="1">The sequence shown here is derived from an EMBL/GenBank/DDBJ whole genome shotgun (WGS) entry which is preliminary data.</text>
</comment>
<protein>
    <submittedName>
        <fullName evidence="1">Uncharacterized protein</fullName>
    </submittedName>
</protein>
<organism evidence="1 2">
    <name type="scientific">Streptomyces mobaraensis (strain ATCC 29032 / DSM 40847 / JCM 4168 / NBRC 13819 / NCIMB 11159 / IPCR 16-22)</name>
    <dbReference type="NCBI Taxonomy" id="1223523"/>
    <lineage>
        <taxon>Bacteria</taxon>
        <taxon>Bacillati</taxon>
        <taxon>Actinomycetota</taxon>
        <taxon>Actinomycetes</taxon>
        <taxon>Kitasatosporales</taxon>
        <taxon>Streptomycetaceae</taxon>
        <taxon>Streptomyces</taxon>
    </lineage>
</organism>
<dbReference type="EMBL" id="AORZ01000002">
    <property type="protein sequence ID" value="EMF02432.1"/>
    <property type="molecule type" value="Genomic_DNA"/>
</dbReference>